<evidence type="ECO:0000259" key="1">
    <source>
        <dbReference type="Pfam" id="PF20720"/>
    </source>
</evidence>
<dbReference type="InterPro" id="IPR016024">
    <property type="entry name" value="ARM-type_fold"/>
</dbReference>
<protein>
    <recommendedName>
        <fullName evidence="1">Novel STAND NTPase 3 domain-containing protein</fullName>
    </recommendedName>
</protein>
<dbReference type="SUPFAM" id="SSF52540">
    <property type="entry name" value="P-loop containing nucleoside triphosphate hydrolases"/>
    <property type="match status" value="1"/>
</dbReference>
<dbReference type="InterPro" id="IPR027417">
    <property type="entry name" value="P-loop_NTPase"/>
</dbReference>
<dbReference type="EMBL" id="CP165734">
    <property type="protein sequence ID" value="XDV60736.1"/>
    <property type="molecule type" value="Genomic_DNA"/>
</dbReference>
<dbReference type="InterPro" id="IPR011989">
    <property type="entry name" value="ARM-like"/>
</dbReference>
<name>A0AB39XTD8_9BRAD</name>
<sequence length="1328" mass="145214">MKGQDPLLSQSTSSPTSGATAALAGYEYQLNVSVLAALRLLLITKSATRITLEPANEEDLEADCEPDEPGRVVPSAIVASGYKLVVQVKFRGGEPWSIDDLDKLLNHGERRRPAKHHLDDLDTRFLLVTNADAKGAARNLLVSEFEEQSDPLEFPPSLRKTLPLAPEGRIAIRGGATERLIELEIGYILSELLRVPHSRQTECREQLCQEARRRMRGIGPGVWTRDDLLATIRAHGGYLASAAELVGFVKPSNFDDMASLLRQRNAIVITGPSGTGKTLAAIALCDMARQQDGRLDIVAVNPNDEPSITRRLTDTGPTLFYVEDPWGQYSLRRGSEAWTEQLPRLLKDARPGHQYVITSRSDMLGQARANDAFKRWSIELNAEQYSSGELAHIYDKRMDLLATDLQPKALKFRQEVLEALETPLELELFFTSLADGPQPDEADRSFLQRLLGLAHRDAVEGVVVKYLGATDQIGLSAAIWGLLAARGQIDRTQLTALQRQLRKSAPGLADGLEKTIDRLVATRHLRQPLRTVSFAHPSVRAGFETFLTENWSRSEVALESLLAALTGLTGANRAWGLETAARALNAATNLWATIEGMDGTCQASDESRSAIDAWLEESLIDPDADFQALLQLAADVGTSASTPAELARWFIKGVRRGGAFFIDDWEPPSFDDAWYQRVSADPRSAIIADRFIREQLPQDHGSYGRDLADKLDRIATGLTPAFLAVAHKLIGTGFDRNVDAVAEGAVRDLAGYEAVLIEALDDLAAIRRSRQEDTGKEWRAVEDGEYDKGYEEYYATQDDDRDYASGVLVDTFIETMRNADRWQDLANHARLTDFAGRWAQEVSSSKAAVTADEIRAILEATRKSGDEEAGWNAARQCWDATLEPLLADRILSQPDDESLRRSLVQCAITAAPSALINCLQAHATSPSVFIHLLVDMYAVQAFAEAERLESLSATLSPEATELLEAFETIKQGPRAVGAAALALLEAAAPAAASTVLGVIVPVMIASGSKPAGVVRRWLAEATDRADAAAATQAAITIGEEPLVWLALHHDRADARQSALEYLASRLPDPLPTELLALANDKGNRVRRSLTAVLSSRPHSEHFPVLMQLALDRWSDAEPHYQEPDSYPIAREAVAALETYGSLGDEIGTKLIALARETSDEQLRRDALSAAARLCGPAVRRQIWSLFTDNSLGWLRVDAIDALSTASTVELEIVRKISADRLMKLSAPLAASATILVGAHLPVADAVQIFERVGHSQSHRALLLLGVVALGSRDRAAALGLLKLLDAGHPARRLLATDELLPPNVLDDLGDVRIRRYVGRWLNDRIAKK</sequence>
<proteinExistence type="predicted"/>
<organism evidence="2">
    <name type="scientific">Bradyrhizobium sp. LLZ17</name>
    <dbReference type="NCBI Taxonomy" id="3239388"/>
    <lineage>
        <taxon>Bacteria</taxon>
        <taxon>Pseudomonadati</taxon>
        <taxon>Pseudomonadota</taxon>
        <taxon>Alphaproteobacteria</taxon>
        <taxon>Hyphomicrobiales</taxon>
        <taxon>Nitrobacteraceae</taxon>
        <taxon>Bradyrhizobium</taxon>
    </lineage>
</organism>
<feature type="domain" description="Novel STAND NTPase 3" evidence="1">
    <location>
        <begin position="248"/>
        <end position="396"/>
    </location>
</feature>
<dbReference type="RefSeq" id="WP_369726089.1">
    <property type="nucleotide sequence ID" value="NZ_CP165734.1"/>
</dbReference>
<gene>
    <name evidence="2" type="ORF">AB8Z38_16235</name>
</gene>
<dbReference type="Gene3D" id="1.25.10.10">
    <property type="entry name" value="Leucine-rich Repeat Variant"/>
    <property type="match status" value="1"/>
</dbReference>
<evidence type="ECO:0000313" key="2">
    <source>
        <dbReference type="EMBL" id="XDV60736.1"/>
    </source>
</evidence>
<accession>A0AB39XTD8</accession>
<dbReference type="SUPFAM" id="SSF48371">
    <property type="entry name" value="ARM repeat"/>
    <property type="match status" value="1"/>
</dbReference>
<reference evidence="2" key="1">
    <citation type="submission" date="2024-08" db="EMBL/GenBank/DDBJ databases">
        <authorList>
            <person name="Chaddad Z."/>
            <person name="Lamrabet M."/>
            <person name="Bouhnik O."/>
            <person name="Alami S."/>
            <person name="Wipf D."/>
            <person name="Courty P.E."/>
            <person name="Missbah El Idrissi M."/>
        </authorList>
    </citation>
    <scope>NUCLEOTIDE SEQUENCE</scope>
    <source>
        <strain evidence="2">LLZ17</strain>
    </source>
</reference>
<dbReference type="Pfam" id="PF20720">
    <property type="entry name" value="nSTAND3"/>
    <property type="match status" value="1"/>
</dbReference>
<dbReference type="InterPro" id="IPR049050">
    <property type="entry name" value="nSTAND3"/>
</dbReference>